<dbReference type="InterPro" id="IPR037401">
    <property type="entry name" value="SnoaL-like"/>
</dbReference>
<dbReference type="Gene3D" id="3.10.450.50">
    <property type="match status" value="1"/>
</dbReference>
<accession>A0ABY6IL69</accession>
<reference evidence="2" key="1">
    <citation type="submission" date="2022-10" db="EMBL/GenBank/DDBJ databases">
        <title>YIM 151497 complete genome.</title>
        <authorList>
            <person name="Chen X."/>
        </authorList>
    </citation>
    <scope>NUCLEOTIDE SEQUENCE</scope>
    <source>
        <strain evidence="2">YIM 151497</strain>
    </source>
</reference>
<dbReference type="EMBL" id="CP107716">
    <property type="protein sequence ID" value="UYQ71341.1"/>
    <property type="molecule type" value="Genomic_DNA"/>
</dbReference>
<keyword evidence="3" id="KW-1185">Reference proteome</keyword>
<dbReference type="Proteomes" id="UP001163882">
    <property type="component" value="Chromosome"/>
</dbReference>
<dbReference type="InterPro" id="IPR032710">
    <property type="entry name" value="NTF2-like_dom_sf"/>
</dbReference>
<proteinExistence type="predicted"/>
<organism evidence="2 3">
    <name type="scientific">Pelagibacterium flavum</name>
    <dbReference type="NCBI Taxonomy" id="2984530"/>
    <lineage>
        <taxon>Bacteria</taxon>
        <taxon>Pseudomonadati</taxon>
        <taxon>Pseudomonadota</taxon>
        <taxon>Alphaproteobacteria</taxon>
        <taxon>Hyphomicrobiales</taxon>
        <taxon>Devosiaceae</taxon>
        <taxon>Pelagibacterium</taxon>
    </lineage>
</organism>
<evidence type="ECO:0000313" key="3">
    <source>
        <dbReference type="Proteomes" id="UP001163882"/>
    </source>
</evidence>
<gene>
    <name evidence="2" type="ORF">OF122_14985</name>
</gene>
<dbReference type="Pfam" id="PF12680">
    <property type="entry name" value="SnoaL_2"/>
    <property type="match status" value="1"/>
</dbReference>
<dbReference type="RefSeq" id="WP_264224995.1">
    <property type="nucleotide sequence ID" value="NZ_CP107716.1"/>
</dbReference>
<dbReference type="SUPFAM" id="SSF54427">
    <property type="entry name" value="NTF2-like"/>
    <property type="match status" value="1"/>
</dbReference>
<evidence type="ECO:0000313" key="2">
    <source>
        <dbReference type="EMBL" id="UYQ71341.1"/>
    </source>
</evidence>
<feature type="domain" description="SnoaL-like" evidence="1">
    <location>
        <begin position="10"/>
        <end position="105"/>
    </location>
</feature>
<protein>
    <submittedName>
        <fullName evidence="2">Nuclear transport factor 2 family protein</fullName>
    </submittedName>
</protein>
<evidence type="ECO:0000259" key="1">
    <source>
        <dbReference type="Pfam" id="PF12680"/>
    </source>
</evidence>
<name>A0ABY6IL69_9HYPH</name>
<sequence length="110" mass="11626">MIVDLPAPIAAYLAAGRRLDADGMVAAFAEDAVVDDSGDGHHPQGKAEIREWIENATIAVRAVISPVSAREEAGTWILEGPVAGDFPGSPVKLTFSFTLNGDAITRLKIR</sequence>